<protein>
    <submittedName>
        <fullName evidence="2">Uncharacterized protein</fullName>
    </submittedName>
</protein>
<dbReference type="AlphaFoldDB" id="A0A166UQH1"/>
<dbReference type="EMBL" id="KV417487">
    <property type="protein sequence ID" value="KZP31918.1"/>
    <property type="molecule type" value="Genomic_DNA"/>
</dbReference>
<proteinExistence type="predicted"/>
<name>A0A166UQH1_9AGAM</name>
<feature type="region of interest" description="Disordered" evidence="1">
    <location>
        <begin position="18"/>
        <end position="41"/>
    </location>
</feature>
<accession>A0A166UQH1</accession>
<reference evidence="2 3" key="1">
    <citation type="journal article" date="2016" name="Mol. Biol. Evol.">
        <title>Comparative Genomics of Early-Diverging Mushroom-Forming Fungi Provides Insights into the Origins of Lignocellulose Decay Capabilities.</title>
        <authorList>
            <person name="Nagy L.G."/>
            <person name="Riley R."/>
            <person name="Tritt A."/>
            <person name="Adam C."/>
            <person name="Daum C."/>
            <person name="Floudas D."/>
            <person name="Sun H."/>
            <person name="Yadav J.S."/>
            <person name="Pangilinan J."/>
            <person name="Larsson K.H."/>
            <person name="Matsuura K."/>
            <person name="Barry K."/>
            <person name="Labutti K."/>
            <person name="Kuo R."/>
            <person name="Ohm R.A."/>
            <person name="Bhattacharya S.S."/>
            <person name="Shirouzu T."/>
            <person name="Yoshinaga Y."/>
            <person name="Martin F.M."/>
            <person name="Grigoriev I.V."/>
            <person name="Hibbett D.S."/>
        </authorList>
    </citation>
    <scope>NUCLEOTIDE SEQUENCE [LARGE SCALE GENOMIC DNA]</scope>
    <source>
        <strain evidence="2 3">CBS 109695</strain>
    </source>
</reference>
<keyword evidence="3" id="KW-1185">Reference proteome</keyword>
<dbReference type="Proteomes" id="UP000076532">
    <property type="component" value="Unassembled WGS sequence"/>
</dbReference>
<evidence type="ECO:0000313" key="3">
    <source>
        <dbReference type="Proteomes" id="UP000076532"/>
    </source>
</evidence>
<evidence type="ECO:0000256" key="1">
    <source>
        <dbReference type="SAM" id="MobiDB-lite"/>
    </source>
</evidence>
<gene>
    <name evidence="2" type="ORF">FIBSPDRAFT_548522</name>
</gene>
<sequence>MPVALRRRSEICSEMPPLQMAANKNPVRRAPNRQQRSCCRVERQREKAENVLISTHTNSRRRPVSGCKLGLSRRKAGRSEVLGRVLNPPIEARRRRPL</sequence>
<organism evidence="2 3">
    <name type="scientific">Athelia psychrophila</name>
    <dbReference type="NCBI Taxonomy" id="1759441"/>
    <lineage>
        <taxon>Eukaryota</taxon>
        <taxon>Fungi</taxon>
        <taxon>Dikarya</taxon>
        <taxon>Basidiomycota</taxon>
        <taxon>Agaricomycotina</taxon>
        <taxon>Agaricomycetes</taxon>
        <taxon>Agaricomycetidae</taxon>
        <taxon>Atheliales</taxon>
        <taxon>Atheliaceae</taxon>
        <taxon>Athelia</taxon>
    </lineage>
</organism>
<evidence type="ECO:0000313" key="2">
    <source>
        <dbReference type="EMBL" id="KZP31918.1"/>
    </source>
</evidence>